<dbReference type="VEuPathDB" id="FungiDB:PABG_00835"/>
<gene>
    <name evidence="1" type="ORF">ACO22_07408</name>
</gene>
<dbReference type="AlphaFoldDB" id="A0A1D2J4S6"/>
<organism evidence="1 2">
    <name type="scientific">Paracoccidioides brasiliensis</name>
    <dbReference type="NCBI Taxonomy" id="121759"/>
    <lineage>
        <taxon>Eukaryota</taxon>
        <taxon>Fungi</taxon>
        <taxon>Dikarya</taxon>
        <taxon>Ascomycota</taxon>
        <taxon>Pezizomycotina</taxon>
        <taxon>Eurotiomycetes</taxon>
        <taxon>Eurotiomycetidae</taxon>
        <taxon>Onygenales</taxon>
        <taxon>Ajellomycetaceae</taxon>
        <taxon>Paracoccidioides</taxon>
    </lineage>
</organism>
<evidence type="ECO:0000313" key="2">
    <source>
        <dbReference type="Proteomes" id="UP000242814"/>
    </source>
</evidence>
<proteinExistence type="predicted"/>
<sequence length="129" mass="13911">MEGNVDIPITPPTLLPIDPDIEYDESDNGIPVLSSNVSIEHSIADDESNGLTMLNDSFSGSSSSSFGPSGDTSVAEYILAANTWIFMLVGETIMQWQLNPLEVNALIISSSVCKHRVGSHSENLARTWT</sequence>
<dbReference type="Proteomes" id="UP000242814">
    <property type="component" value="Unassembled WGS sequence"/>
</dbReference>
<name>A0A1D2J4S6_PARBR</name>
<dbReference type="EMBL" id="LZYO01000526">
    <property type="protein sequence ID" value="ODH13286.1"/>
    <property type="molecule type" value="Genomic_DNA"/>
</dbReference>
<accession>A0A1D2J4S6</accession>
<dbReference type="VEuPathDB" id="FungiDB:PADG_03291"/>
<protein>
    <submittedName>
        <fullName evidence="1">Uncharacterized protein</fullName>
    </submittedName>
</protein>
<reference evidence="1 2" key="1">
    <citation type="submission" date="2016-06" db="EMBL/GenBank/DDBJ databases">
        <authorList>
            <person name="Kjaerup R.B."/>
            <person name="Dalgaard T.S."/>
            <person name="Juul-Madsen H.R."/>
        </authorList>
    </citation>
    <scope>NUCLEOTIDE SEQUENCE [LARGE SCALE GENOMIC DNA]</scope>
    <source>
        <strain evidence="1 2">Pb300</strain>
    </source>
</reference>
<comment type="caution">
    <text evidence="1">The sequence shown here is derived from an EMBL/GenBank/DDBJ whole genome shotgun (WGS) entry which is preliminary data.</text>
</comment>
<evidence type="ECO:0000313" key="1">
    <source>
        <dbReference type="EMBL" id="ODH13286.1"/>
    </source>
</evidence>